<evidence type="ECO:0000256" key="2">
    <source>
        <dbReference type="ARBA" id="ARBA00022801"/>
    </source>
</evidence>
<dbReference type="AlphaFoldDB" id="A0A1Z4EC48"/>
<dbReference type="Gene3D" id="2.60.40.10">
    <property type="entry name" value="Immunoglobulins"/>
    <property type="match status" value="1"/>
</dbReference>
<dbReference type="GO" id="GO:0005975">
    <property type="term" value="P:carbohydrate metabolic process"/>
    <property type="evidence" value="ECO:0007669"/>
    <property type="project" value="InterPro"/>
</dbReference>
<dbReference type="FunFam" id="3.40.50.1700:FF:000011">
    <property type="entry name" value="Exported beta-glucosidase"/>
    <property type="match status" value="1"/>
</dbReference>
<organism evidence="4 5">
    <name type="scientific">Mycobacterium shigaense</name>
    <dbReference type="NCBI Taxonomy" id="722731"/>
    <lineage>
        <taxon>Bacteria</taxon>
        <taxon>Bacillati</taxon>
        <taxon>Actinomycetota</taxon>
        <taxon>Actinomycetes</taxon>
        <taxon>Mycobacteriales</taxon>
        <taxon>Mycobacteriaceae</taxon>
        <taxon>Mycobacterium</taxon>
        <taxon>Mycobacterium simiae complex</taxon>
    </lineage>
</organism>
<dbReference type="InterPro" id="IPR013783">
    <property type="entry name" value="Ig-like_fold"/>
</dbReference>
<gene>
    <name evidence="4" type="primary">bglS</name>
    <name evidence="4" type="ORF">MSG_00375</name>
</gene>
<dbReference type="FunFam" id="3.20.20.300:FF:000016">
    <property type="entry name" value="Exported beta-glucosidase"/>
    <property type="match status" value="1"/>
</dbReference>
<dbReference type="PRINTS" id="PR00133">
    <property type="entry name" value="GLHYDRLASE3"/>
</dbReference>
<dbReference type="SMART" id="SM01217">
    <property type="entry name" value="Fn3_like"/>
    <property type="match status" value="1"/>
</dbReference>
<dbReference type="Pfam" id="PF01915">
    <property type="entry name" value="Glyco_hydro_3_C"/>
    <property type="match status" value="1"/>
</dbReference>
<dbReference type="PANTHER" id="PTHR42715:SF10">
    <property type="entry name" value="BETA-GLUCOSIDASE"/>
    <property type="match status" value="1"/>
</dbReference>
<reference evidence="5" key="1">
    <citation type="submission" date="2017-06" db="EMBL/GenBank/DDBJ databases">
        <title>Complete Genome Sequence of Mycobacterium shigaense.</title>
        <authorList>
            <person name="Fukano H."/>
            <person name="Yoshida M."/>
            <person name="Kazumi Y."/>
            <person name="Ogura Y."/>
            <person name="Mitarai S."/>
            <person name="Hayashi T."/>
            <person name="Hoshino Y."/>
        </authorList>
    </citation>
    <scope>NUCLEOTIDE SEQUENCE [LARGE SCALE GENOMIC DNA]</scope>
    <source>
        <strain evidence="5">UN-152</strain>
    </source>
</reference>
<dbReference type="InterPro" id="IPR036962">
    <property type="entry name" value="Glyco_hydro_3_N_sf"/>
</dbReference>
<keyword evidence="2" id="KW-0378">Hydrolase</keyword>
<dbReference type="Gene3D" id="3.40.50.1700">
    <property type="entry name" value="Glycoside hydrolase family 3 C-terminal domain"/>
    <property type="match status" value="1"/>
</dbReference>
<dbReference type="PANTHER" id="PTHR42715">
    <property type="entry name" value="BETA-GLUCOSIDASE"/>
    <property type="match status" value="1"/>
</dbReference>
<accession>A0A1Z4EC48</accession>
<dbReference type="InterPro" id="IPR001764">
    <property type="entry name" value="Glyco_hydro_3_N"/>
</dbReference>
<proteinExistence type="inferred from homology"/>
<dbReference type="InterPro" id="IPR050288">
    <property type="entry name" value="Cellulose_deg_GH3"/>
</dbReference>
<dbReference type="SUPFAM" id="SSF52279">
    <property type="entry name" value="Beta-D-glucan exohydrolase, C-terminal domain"/>
    <property type="match status" value="1"/>
</dbReference>
<evidence type="ECO:0000313" key="5">
    <source>
        <dbReference type="Proteomes" id="UP000217736"/>
    </source>
</evidence>
<dbReference type="InterPro" id="IPR002772">
    <property type="entry name" value="Glyco_hydro_3_C"/>
</dbReference>
<dbReference type="SUPFAM" id="SSF51445">
    <property type="entry name" value="(Trans)glycosidases"/>
    <property type="match status" value="1"/>
</dbReference>
<dbReference type="InterPro" id="IPR017853">
    <property type="entry name" value="GH"/>
</dbReference>
<dbReference type="Pfam" id="PF14310">
    <property type="entry name" value="Fn3-like"/>
    <property type="match status" value="1"/>
</dbReference>
<comment type="similarity">
    <text evidence="1">Belongs to the glycosyl hydrolase 3 family.</text>
</comment>
<evidence type="ECO:0000256" key="1">
    <source>
        <dbReference type="ARBA" id="ARBA00005336"/>
    </source>
</evidence>
<evidence type="ECO:0000313" key="4">
    <source>
        <dbReference type="EMBL" id="BAX90541.1"/>
    </source>
</evidence>
<evidence type="ECO:0000259" key="3">
    <source>
        <dbReference type="SMART" id="SM01217"/>
    </source>
</evidence>
<dbReference type="Pfam" id="PF00933">
    <property type="entry name" value="Glyco_hydro_3"/>
    <property type="match status" value="1"/>
</dbReference>
<protein>
    <submittedName>
        <fullName evidence="4">Beta-glucosidase</fullName>
    </submittedName>
</protein>
<dbReference type="InterPro" id="IPR026891">
    <property type="entry name" value="Fn3-like"/>
</dbReference>
<dbReference type="Gene3D" id="3.20.20.300">
    <property type="entry name" value="Glycoside hydrolase, family 3, N-terminal domain"/>
    <property type="match status" value="1"/>
</dbReference>
<keyword evidence="5" id="KW-1185">Reference proteome</keyword>
<dbReference type="GO" id="GO:0004553">
    <property type="term" value="F:hydrolase activity, hydrolyzing O-glycosyl compounds"/>
    <property type="evidence" value="ECO:0007669"/>
    <property type="project" value="InterPro"/>
</dbReference>
<dbReference type="InterPro" id="IPR036881">
    <property type="entry name" value="Glyco_hydro_3_C_sf"/>
</dbReference>
<dbReference type="KEGG" id="mshg:MSG_00375"/>
<dbReference type="EMBL" id="AP018164">
    <property type="protein sequence ID" value="BAX90541.1"/>
    <property type="molecule type" value="Genomic_DNA"/>
</dbReference>
<sequence>MADMADPDARAREVESRMTDDERFSLLVGVMGAGELWPLPDKRIPPGTPMSAGYVPGVPRLGVPALLMSDAGLGVTNPGYRPGDTATALPAGLALAAGFDPAVALAAGQVIGREARSRGFNVQLAGSMNLARDPRNGRNFEYLSEDPLLTATMAAEQVTGIQQQGVISTVKHFSLNCNETNRHWLDALIDPDAHRESDLLAFEIAIERAQPGAVMTAYNKVNGDYAAANHVLISEVLKGAWGFRGWVMSDWGGTPSWECALAGLDQECGAQIDAIFWQAETFTDPLRTAYADGRLPKERLSDMVRRILRSMFAVGIADRGPAPQPDINAHNEIALQVARQGIVLLQNRGVLPLRPESTSRIAVIGGYAQRGVPTGCGSSAVVPPGGYADVIPIGGSGMMAGTHNLYLLPPSPVAELRKQFPNAQIEFDPGISPAEAVLAARRADVVVVFAIRVEGEGADSADLSLPWGQDAVIEAVAAANPNTVVVLQTGNPVAMPWRESANAIVQAWYPGQAGATAIAEILAGRVNPSGRLPITFPADLSQTPRPELPGLGDPFGTATTIDYFEGAEVGYRWFAQQGVHPMFAFGHGLSYTRFEYCDLVVTGGDTVRAGFTVVNVGERRGADVPQLYLTSGPDGQRLRLLGFQRVQLEPGAAARVDIEADPRLVARYCGGAWRIAPGGYAVAVGASAVAPVLTAEVELAGRVFAG</sequence>
<feature type="domain" description="Fibronectin type III-like" evidence="3">
    <location>
        <begin position="623"/>
        <end position="688"/>
    </location>
</feature>
<dbReference type="Proteomes" id="UP000217736">
    <property type="component" value="Chromosome"/>
</dbReference>
<name>A0A1Z4EC48_9MYCO</name>